<gene>
    <name evidence="2" type="ORF">A2431_01260</name>
</gene>
<comment type="caution">
    <text evidence="2">The sequence shown here is derived from an EMBL/GenBank/DDBJ whole genome shotgun (WGS) entry which is preliminary data.</text>
</comment>
<feature type="coiled-coil region" evidence="1">
    <location>
        <begin position="2"/>
        <end position="29"/>
    </location>
</feature>
<reference evidence="2 3" key="1">
    <citation type="journal article" date="2016" name="Nat. Commun.">
        <title>Thousands of microbial genomes shed light on interconnected biogeochemical processes in an aquifer system.</title>
        <authorList>
            <person name="Anantharaman K."/>
            <person name="Brown C.T."/>
            <person name="Hug L.A."/>
            <person name="Sharon I."/>
            <person name="Castelle C.J."/>
            <person name="Probst A.J."/>
            <person name="Thomas B.C."/>
            <person name="Singh A."/>
            <person name="Wilkins M.J."/>
            <person name="Karaoz U."/>
            <person name="Brodie E.L."/>
            <person name="Williams K.H."/>
            <person name="Hubbard S.S."/>
            <person name="Banfield J.F."/>
        </authorList>
    </citation>
    <scope>NUCLEOTIDE SEQUENCE [LARGE SCALE GENOMIC DNA]</scope>
</reference>
<organism evidence="2 3">
    <name type="scientific">Candidatus Zambryskibacteria bacterium RIFOXYC1_FULL_39_10</name>
    <dbReference type="NCBI Taxonomy" id="1802779"/>
    <lineage>
        <taxon>Bacteria</taxon>
        <taxon>Candidatus Zambryskiibacteriota</taxon>
    </lineage>
</organism>
<name>A0A1G2UZA5_9BACT</name>
<sequence>MNDNAASLIRELKKRAEYYEKKMDRVKNHLIILGCLSKLDEIESLIIQIEENSKHGVVFNTIILEYVNEFIHEEAKP</sequence>
<dbReference type="AlphaFoldDB" id="A0A1G2UZA5"/>
<accession>A0A1G2UZA5</accession>
<keyword evidence="1" id="KW-0175">Coiled coil</keyword>
<proteinExistence type="predicted"/>
<dbReference type="EMBL" id="MHWW01000015">
    <property type="protein sequence ID" value="OHB14711.1"/>
    <property type="molecule type" value="Genomic_DNA"/>
</dbReference>
<evidence type="ECO:0000313" key="2">
    <source>
        <dbReference type="EMBL" id="OHB14711.1"/>
    </source>
</evidence>
<evidence type="ECO:0000256" key="1">
    <source>
        <dbReference type="SAM" id="Coils"/>
    </source>
</evidence>
<dbReference type="Proteomes" id="UP000177697">
    <property type="component" value="Unassembled WGS sequence"/>
</dbReference>
<evidence type="ECO:0000313" key="3">
    <source>
        <dbReference type="Proteomes" id="UP000177697"/>
    </source>
</evidence>
<protein>
    <submittedName>
        <fullName evidence="2">Uncharacterized protein</fullName>
    </submittedName>
</protein>